<keyword evidence="1" id="KW-0540">Nuclease</keyword>
<feature type="transmembrane region" description="Helical" evidence="4">
    <location>
        <begin position="12"/>
        <end position="31"/>
    </location>
</feature>
<keyword evidence="2" id="KW-0255">Endonuclease</keyword>
<keyword evidence="4" id="KW-0472">Membrane</keyword>
<evidence type="ECO:0000256" key="4">
    <source>
        <dbReference type="SAM" id="Phobius"/>
    </source>
</evidence>
<protein>
    <recommendedName>
        <fullName evidence="5">TNase-like domain-containing protein</fullName>
    </recommendedName>
</protein>
<dbReference type="Gene3D" id="2.40.50.90">
    <property type="match status" value="1"/>
</dbReference>
<evidence type="ECO:0000256" key="1">
    <source>
        <dbReference type="ARBA" id="ARBA00022722"/>
    </source>
</evidence>
<name>A0A2M6R8C0_9BACT</name>
<evidence type="ECO:0000313" key="7">
    <source>
        <dbReference type="Proteomes" id="UP000231162"/>
    </source>
</evidence>
<sequence length="163" mass="19142">MHKNNKTNNEKYIKLLYLILLLLFVYSLLIYNDFTKKTSLVHVFISRIIDGDTIEIDTGEQIRYIGIDTPEIGQKYADEATRRNTDLLRDASVLLERDVLYKDKYNRILGYVWVDGMMVNDELVKEGLAKTLTIPPDTKYEYRFNASQEYAKIHKRGLWKGLQ</sequence>
<dbReference type="GO" id="GO:0004519">
    <property type="term" value="F:endonuclease activity"/>
    <property type="evidence" value="ECO:0007669"/>
    <property type="project" value="UniProtKB-KW"/>
</dbReference>
<dbReference type="PROSITE" id="PS50830">
    <property type="entry name" value="TNASE_3"/>
    <property type="match status" value="1"/>
</dbReference>
<gene>
    <name evidence="6" type="ORF">COT79_02835</name>
</gene>
<comment type="caution">
    <text evidence="6">The sequence shown here is derived from an EMBL/GenBank/DDBJ whole genome shotgun (WGS) entry which is preliminary data.</text>
</comment>
<keyword evidence="3" id="KW-0378">Hydrolase</keyword>
<dbReference type="SUPFAM" id="SSF50199">
    <property type="entry name" value="Staphylococcal nuclease"/>
    <property type="match status" value="1"/>
</dbReference>
<dbReference type="InterPro" id="IPR035437">
    <property type="entry name" value="SNase_OB-fold_sf"/>
</dbReference>
<reference evidence="7" key="1">
    <citation type="submission" date="2017-09" db="EMBL/GenBank/DDBJ databases">
        <title>Depth-based differentiation of microbial function through sediment-hosted aquifers and enrichment of novel symbionts in the deep terrestrial subsurface.</title>
        <authorList>
            <person name="Probst A.J."/>
            <person name="Ladd B."/>
            <person name="Jarett J.K."/>
            <person name="Geller-Mcgrath D.E."/>
            <person name="Sieber C.M.K."/>
            <person name="Emerson J.B."/>
            <person name="Anantharaman K."/>
            <person name="Thomas B.C."/>
            <person name="Malmstrom R."/>
            <person name="Stieglmeier M."/>
            <person name="Klingl A."/>
            <person name="Woyke T."/>
            <person name="Ryan C.M."/>
            <person name="Banfield J.F."/>
        </authorList>
    </citation>
    <scope>NUCLEOTIDE SEQUENCE [LARGE SCALE GENOMIC DNA]</scope>
</reference>
<evidence type="ECO:0000313" key="6">
    <source>
        <dbReference type="EMBL" id="PIS06756.1"/>
    </source>
</evidence>
<dbReference type="AlphaFoldDB" id="A0A2M6R8C0"/>
<dbReference type="InterPro" id="IPR016071">
    <property type="entry name" value="Staphylococal_nuclease_OB-fold"/>
</dbReference>
<dbReference type="Proteomes" id="UP000231162">
    <property type="component" value="Unassembled WGS sequence"/>
</dbReference>
<evidence type="ECO:0000256" key="3">
    <source>
        <dbReference type="ARBA" id="ARBA00022801"/>
    </source>
</evidence>
<accession>A0A2M6R8C0</accession>
<dbReference type="SMART" id="SM00318">
    <property type="entry name" value="SNc"/>
    <property type="match status" value="1"/>
</dbReference>
<keyword evidence="4" id="KW-1133">Transmembrane helix</keyword>
<proteinExistence type="predicted"/>
<dbReference type="PANTHER" id="PTHR12302:SF3">
    <property type="entry name" value="SERINE_THREONINE-PROTEIN KINASE 31"/>
    <property type="match status" value="1"/>
</dbReference>
<feature type="domain" description="TNase-like" evidence="5">
    <location>
        <begin position="39"/>
        <end position="161"/>
    </location>
</feature>
<dbReference type="PANTHER" id="PTHR12302">
    <property type="entry name" value="EBNA2 BINDING PROTEIN P100"/>
    <property type="match status" value="1"/>
</dbReference>
<keyword evidence="4" id="KW-0812">Transmembrane</keyword>
<organism evidence="6 7">
    <name type="scientific">Candidatus Berkelbacteria bacterium CG10_big_fil_rev_8_21_14_0_10_43_14</name>
    <dbReference type="NCBI Taxonomy" id="1974515"/>
    <lineage>
        <taxon>Bacteria</taxon>
        <taxon>Candidatus Berkelbacteria</taxon>
    </lineage>
</organism>
<dbReference type="EMBL" id="PEZX01000037">
    <property type="protein sequence ID" value="PIS06756.1"/>
    <property type="molecule type" value="Genomic_DNA"/>
</dbReference>
<evidence type="ECO:0000259" key="5">
    <source>
        <dbReference type="PROSITE" id="PS50830"/>
    </source>
</evidence>
<dbReference type="Pfam" id="PF00565">
    <property type="entry name" value="SNase"/>
    <property type="match status" value="1"/>
</dbReference>
<dbReference type="GO" id="GO:0016787">
    <property type="term" value="F:hydrolase activity"/>
    <property type="evidence" value="ECO:0007669"/>
    <property type="project" value="UniProtKB-KW"/>
</dbReference>
<evidence type="ECO:0000256" key="2">
    <source>
        <dbReference type="ARBA" id="ARBA00022759"/>
    </source>
</evidence>